<keyword evidence="3 11" id="KW-0548">Nucleotidyltransferase</keyword>
<dbReference type="Gene3D" id="3.40.50.300">
    <property type="entry name" value="P-loop containing nucleotide triphosphate hydrolases"/>
    <property type="match status" value="1"/>
</dbReference>
<dbReference type="PANTHER" id="PTHR11669">
    <property type="entry name" value="REPLICATION FACTOR C / DNA POLYMERASE III GAMMA-TAU SUBUNIT"/>
    <property type="match status" value="1"/>
</dbReference>
<dbReference type="PRINTS" id="PR00300">
    <property type="entry name" value="CLPPROTEASEA"/>
</dbReference>
<dbReference type="GO" id="GO:0006261">
    <property type="term" value="P:DNA-templated DNA replication"/>
    <property type="evidence" value="ECO:0007669"/>
    <property type="project" value="TreeGrafter"/>
</dbReference>
<evidence type="ECO:0000256" key="5">
    <source>
        <dbReference type="ARBA" id="ARBA00022723"/>
    </source>
</evidence>
<dbReference type="Pfam" id="PF12169">
    <property type="entry name" value="DNA_pol3_gamma3"/>
    <property type="match status" value="1"/>
</dbReference>
<evidence type="ECO:0000256" key="9">
    <source>
        <dbReference type="ARBA" id="ARBA00022932"/>
    </source>
</evidence>
<dbReference type="GO" id="GO:0046872">
    <property type="term" value="F:metal ion binding"/>
    <property type="evidence" value="ECO:0007669"/>
    <property type="project" value="UniProtKB-KW"/>
</dbReference>
<dbReference type="FunFam" id="3.40.50.300:FF:000014">
    <property type="entry name" value="DNA polymerase III subunit gamma/tau"/>
    <property type="match status" value="1"/>
</dbReference>
<evidence type="ECO:0000256" key="7">
    <source>
        <dbReference type="ARBA" id="ARBA00022833"/>
    </source>
</evidence>
<comment type="catalytic activity">
    <reaction evidence="10 11">
        <text>DNA(n) + a 2'-deoxyribonucleoside 5'-triphosphate = DNA(n+1) + diphosphate</text>
        <dbReference type="Rhea" id="RHEA:22508"/>
        <dbReference type="Rhea" id="RHEA-COMP:17339"/>
        <dbReference type="Rhea" id="RHEA-COMP:17340"/>
        <dbReference type="ChEBI" id="CHEBI:33019"/>
        <dbReference type="ChEBI" id="CHEBI:61560"/>
        <dbReference type="ChEBI" id="CHEBI:173112"/>
        <dbReference type="EC" id="2.7.7.7"/>
    </reaction>
</comment>
<evidence type="ECO:0000256" key="3">
    <source>
        <dbReference type="ARBA" id="ARBA00022695"/>
    </source>
</evidence>
<reference evidence="13 14" key="1">
    <citation type="submission" date="2019-02" db="EMBL/GenBank/DDBJ databases">
        <title>Deep-cultivation of Planctomycetes and their phenomic and genomic characterization uncovers novel biology.</title>
        <authorList>
            <person name="Wiegand S."/>
            <person name="Jogler M."/>
            <person name="Boedeker C."/>
            <person name="Pinto D."/>
            <person name="Vollmers J."/>
            <person name="Rivas-Marin E."/>
            <person name="Kohn T."/>
            <person name="Peeters S.H."/>
            <person name="Heuer A."/>
            <person name="Rast P."/>
            <person name="Oberbeckmann S."/>
            <person name="Bunk B."/>
            <person name="Jeske O."/>
            <person name="Meyerdierks A."/>
            <person name="Storesund J.E."/>
            <person name="Kallscheuer N."/>
            <person name="Luecker S."/>
            <person name="Lage O.M."/>
            <person name="Pohl T."/>
            <person name="Merkel B.J."/>
            <person name="Hornburger P."/>
            <person name="Mueller R.-W."/>
            <person name="Bruemmer F."/>
            <person name="Labrenz M."/>
            <person name="Spormann A.M."/>
            <person name="Op den Camp H."/>
            <person name="Overmann J."/>
            <person name="Amann R."/>
            <person name="Jetten M.S.M."/>
            <person name="Mascher T."/>
            <person name="Medema M.H."/>
            <person name="Devos D.P."/>
            <person name="Kaster A.-K."/>
            <person name="Ovreas L."/>
            <person name="Rohde M."/>
            <person name="Galperin M.Y."/>
            <person name="Jogler C."/>
        </authorList>
    </citation>
    <scope>NUCLEOTIDE SEQUENCE [LARGE SCALE GENOMIC DNA]</scope>
    <source>
        <strain evidence="13 14">ETA_A1</strain>
    </source>
</reference>
<dbReference type="InterPro" id="IPR008921">
    <property type="entry name" value="DNA_pol3_clamp-load_cplx_C"/>
</dbReference>
<evidence type="ECO:0000256" key="4">
    <source>
        <dbReference type="ARBA" id="ARBA00022705"/>
    </source>
</evidence>
<dbReference type="CDD" id="cd18137">
    <property type="entry name" value="HLD_clamp_pol_III_gamma_tau"/>
    <property type="match status" value="1"/>
</dbReference>
<evidence type="ECO:0000313" key="13">
    <source>
        <dbReference type="EMBL" id="QDU20616.1"/>
    </source>
</evidence>
<comment type="function">
    <text evidence="11">DNA polymerase III is a complex, multichain enzyme responsible for most of the replicative synthesis in bacteria. This DNA polymerase also exhibits 3' to 5' exonuclease activity.</text>
</comment>
<keyword evidence="6 11" id="KW-0547">Nucleotide-binding</keyword>
<dbReference type="InterPro" id="IPR045085">
    <property type="entry name" value="HLD_clamp_pol_III_gamma_tau"/>
</dbReference>
<dbReference type="RefSeq" id="WP_145238471.1">
    <property type="nucleotide sequence ID" value="NZ_CP036273.1"/>
</dbReference>
<protein>
    <recommendedName>
        <fullName evidence="11">DNA polymerase III subunit gamma/tau</fullName>
        <ecNumber evidence="11">2.7.7.7</ecNumber>
    </recommendedName>
</protein>
<evidence type="ECO:0000256" key="1">
    <source>
        <dbReference type="ARBA" id="ARBA00006360"/>
    </source>
</evidence>
<dbReference type="SMART" id="SM00382">
    <property type="entry name" value="AAA"/>
    <property type="match status" value="1"/>
</dbReference>
<dbReference type="InterPro" id="IPR001270">
    <property type="entry name" value="ClpA/B"/>
</dbReference>
<keyword evidence="4 11" id="KW-0235">DNA replication</keyword>
<dbReference type="Pfam" id="PF22608">
    <property type="entry name" value="DNAX_ATPase_lid"/>
    <property type="match status" value="1"/>
</dbReference>
<dbReference type="SUPFAM" id="SSF48019">
    <property type="entry name" value="post-AAA+ oligomerization domain-like"/>
    <property type="match status" value="1"/>
</dbReference>
<dbReference type="GO" id="GO:0009360">
    <property type="term" value="C:DNA polymerase III complex"/>
    <property type="evidence" value="ECO:0007669"/>
    <property type="project" value="InterPro"/>
</dbReference>
<dbReference type="Gene3D" id="1.20.272.10">
    <property type="match status" value="1"/>
</dbReference>
<dbReference type="InterPro" id="IPR022754">
    <property type="entry name" value="DNA_pol_III_gamma-3"/>
</dbReference>
<dbReference type="NCBIfam" id="TIGR02397">
    <property type="entry name" value="dnaX_nterm"/>
    <property type="match status" value="1"/>
</dbReference>
<dbReference type="GO" id="GO:0003677">
    <property type="term" value="F:DNA binding"/>
    <property type="evidence" value="ECO:0007669"/>
    <property type="project" value="InterPro"/>
</dbReference>
<comment type="similarity">
    <text evidence="1 11">Belongs to the DnaX/STICHEL family.</text>
</comment>
<dbReference type="Proteomes" id="UP000319576">
    <property type="component" value="Chromosome"/>
</dbReference>
<proteinExistence type="inferred from homology"/>
<dbReference type="GO" id="GO:0003887">
    <property type="term" value="F:DNA-directed DNA polymerase activity"/>
    <property type="evidence" value="ECO:0007669"/>
    <property type="project" value="UniProtKB-KW"/>
</dbReference>
<evidence type="ECO:0000256" key="11">
    <source>
        <dbReference type="RuleBase" id="RU364063"/>
    </source>
</evidence>
<dbReference type="FunFam" id="1.10.8.60:FF:000013">
    <property type="entry name" value="DNA polymerase III subunit gamma/tau"/>
    <property type="match status" value="1"/>
</dbReference>
<dbReference type="Gene3D" id="1.10.8.60">
    <property type="match status" value="1"/>
</dbReference>
<dbReference type="EC" id="2.7.7.7" evidence="11"/>
<evidence type="ECO:0000256" key="6">
    <source>
        <dbReference type="ARBA" id="ARBA00022741"/>
    </source>
</evidence>
<keyword evidence="7" id="KW-0862">Zinc</keyword>
<evidence type="ECO:0000313" key="14">
    <source>
        <dbReference type="Proteomes" id="UP000319576"/>
    </source>
</evidence>
<dbReference type="EMBL" id="CP036273">
    <property type="protein sequence ID" value="QDU20616.1"/>
    <property type="molecule type" value="Genomic_DNA"/>
</dbReference>
<dbReference type="PANTHER" id="PTHR11669:SF0">
    <property type="entry name" value="PROTEIN STICHEL-LIKE 2"/>
    <property type="match status" value="1"/>
</dbReference>
<dbReference type="InterPro" id="IPR050238">
    <property type="entry name" value="DNA_Rep/Repair_Clamp_Loader"/>
</dbReference>
<dbReference type="InterPro" id="IPR012763">
    <property type="entry name" value="DNA_pol_III_sug/sutau_N"/>
</dbReference>
<organism evidence="13 14">
    <name type="scientific">Urbifossiella limnaea</name>
    <dbReference type="NCBI Taxonomy" id="2528023"/>
    <lineage>
        <taxon>Bacteria</taxon>
        <taxon>Pseudomonadati</taxon>
        <taxon>Planctomycetota</taxon>
        <taxon>Planctomycetia</taxon>
        <taxon>Gemmatales</taxon>
        <taxon>Gemmataceae</taxon>
        <taxon>Urbifossiella</taxon>
    </lineage>
</organism>
<keyword evidence="2 11" id="KW-0808">Transferase</keyword>
<dbReference type="AlphaFoldDB" id="A0A517XSV5"/>
<dbReference type="InterPro" id="IPR003593">
    <property type="entry name" value="AAA+_ATPase"/>
</dbReference>
<evidence type="ECO:0000259" key="12">
    <source>
        <dbReference type="SMART" id="SM00382"/>
    </source>
</evidence>
<evidence type="ECO:0000256" key="8">
    <source>
        <dbReference type="ARBA" id="ARBA00022840"/>
    </source>
</evidence>
<gene>
    <name evidence="13" type="primary">dnaX_1</name>
    <name evidence="11" type="synonym">dnaX</name>
    <name evidence="13" type="ORF">ETAA1_25720</name>
</gene>
<accession>A0A517XSV5</accession>
<feature type="domain" description="AAA+ ATPase" evidence="12">
    <location>
        <begin position="49"/>
        <end position="191"/>
    </location>
</feature>
<dbReference type="KEGG" id="uli:ETAA1_25720"/>
<keyword evidence="5" id="KW-0479">Metal-binding</keyword>
<dbReference type="NCBIfam" id="NF004046">
    <property type="entry name" value="PRK05563.1"/>
    <property type="match status" value="1"/>
</dbReference>
<keyword evidence="8 11" id="KW-0067">ATP-binding</keyword>
<name>A0A517XSV5_9BACT</name>
<dbReference type="CDD" id="cd00009">
    <property type="entry name" value="AAA"/>
    <property type="match status" value="1"/>
</dbReference>
<dbReference type="SUPFAM" id="SSF52540">
    <property type="entry name" value="P-loop containing nucleoside triphosphate hydrolases"/>
    <property type="match status" value="1"/>
</dbReference>
<sequence length="591" mass="62975">MANKPPPPDPAAAEYTVVARRYRPQQFAELIGQEHVAQALVNALQSGRVAHAYLFTGARGVGKTSAARILAKALNCETGTTPTPCDKCDSCLAVAAGEDVDVLEIDGASNNKVEEVRDLRQNVGFRPTRGRYKIYIIDEVHMLSTSAFNALLKTLEEPPPHVKFIFATTEVQKIPVTILSRCQRFDFAYVGPGRIFDQLKAIVSREGHQADDDALKLVARRAAGSMRDSQSLLDQLLASATGTLTADHVNAVLGTSGDDRVIGLAAAILDRDAAKALNLLSEWIDRGLQVGELLDQLIEYWRALMLVSCAPELKELPHSPLVLESVSKVVGRISLDTVLAGLDVWTTTKARVRGMGHGQVLLEMAAVRLARMDEALSVGQLLRSIAQGGPPHAAPGGNGVATMGGASVDGVKKNSPLTLASDRTGWDNSAVGDGTPRDLTVESVAAVWQDAKRILHERAPLLASQLDSALVPAIFGPNSLAIRFPPGYNSAYQASATEQGLLRVQDALKRVTGKPVTVRFDAPPSGGPAESPAKLPATSAAERKKTLMTLPFFQKAADSLGAQLWHVDEAFDPAAVAPQPATPTDDTDEAT</sequence>
<keyword evidence="9 11" id="KW-0239">DNA-directed DNA polymerase</keyword>
<dbReference type="Pfam" id="PF13177">
    <property type="entry name" value="DNA_pol3_delta2"/>
    <property type="match status" value="1"/>
</dbReference>
<dbReference type="GO" id="GO:0005524">
    <property type="term" value="F:ATP binding"/>
    <property type="evidence" value="ECO:0007669"/>
    <property type="project" value="UniProtKB-KW"/>
</dbReference>
<evidence type="ECO:0000256" key="2">
    <source>
        <dbReference type="ARBA" id="ARBA00022679"/>
    </source>
</evidence>
<evidence type="ECO:0000256" key="10">
    <source>
        <dbReference type="ARBA" id="ARBA00049244"/>
    </source>
</evidence>
<dbReference type="InterPro" id="IPR027417">
    <property type="entry name" value="P-loop_NTPase"/>
</dbReference>
<keyword evidence="14" id="KW-1185">Reference proteome</keyword>
<comment type="subunit">
    <text evidence="11">DNA polymerase III contains a core (composed of alpha, epsilon and theta chains) that associates with a tau subunit. This core dimerizes to form the POLIII' complex. PolIII' associates with the gamma complex (composed of gamma, delta, delta', psi and chi chains) and with the beta chain to form the complete DNA polymerase III complex.</text>
</comment>
<dbReference type="OrthoDB" id="9810148at2"/>